<dbReference type="InterPro" id="IPR008279">
    <property type="entry name" value="PEP-util_enz_mobile_dom"/>
</dbReference>
<reference evidence="3 4" key="1">
    <citation type="submission" date="2017-10" db="EMBL/GenBank/DDBJ databases">
        <title>Genome announcement of Methylocella silvestris TVC from permafrost.</title>
        <authorList>
            <person name="Wang J."/>
            <person name="Geng K."/>
            <person name="Ul-Haque F."/>
            <person name="Crombie A.T."/>
            <person name="Street L.E."/>
            <person name="Wookey P.A."/>
            <person name="Murrell J.C."/>
            <person name="Pratscher J."/>
        </authorList>
    </citation>
    <scope>NUCLEOTIDE SEQUENCE [LARGE SCALE GENOMIC DNA]</scope>
    <source>
        <strain evidence="3 4">TVC</strain>
    </source>
</reference>
<dbReference type="Gene3D" id="3.50.30.10">
    <property type="entry name" value="Phosphohistidine domain"/>
    <property type="match status" value="1"/>
</dbReference>
<feature type="domain" description="Pyruvate phosphate dikinase AMP/ATP-binding" evidence="2">
    <location>
        <begin position="307"/>
        <end position="357"/>
    </location>
</feature>
<dbReference type="OrthoDB" id="9765468at2"/>
<dbReference type="InterPro" id="IPR002192">
    <property type="entry name" value="PPDK_AMP/ATP-bd"/>
</dbReference>
<dbReference type="RefSeq" id="WP_102845141.1">
    <property type="nucleotide sequence ID" value="NZ_PDZR01000029.1"/>
</dbReference>
<dbReference type="EMBL" id="PDZR01000029">
    <property type="protein sequence ID" value="PNG24570.1"/>
    <property type="molecule type" value="Genomic_DNA"/>
</dbReference>
<dbReference type="InterPro" id="IPR013815">
    <property type="entry name" value="ATP_grasp_subdomain_1"/>
</dbReference>
<accession>A0A2J7TCS7</accession>
<dbReference type="Gene3D" id="1.20.80.30">
    <property type="match status" value="1"/>
</dbReference>
<feature type="domain" description="Pyruvate phosphate dikinase AMP/ATP-binding" evidence="2">
    <location>
        <begin position="64"/>
        <end position="291"/>
    </location>
</feature>
<dbReference type="InterPro" id="IPR036637">
    <property type="entry name" value="Phosphohistidine_dom_sf"/>
</dbReference>
<evidence type="ECO:0000259" key="1">
    <source>
        <dbReference type="Pfam" id="PF00391"/>
    </source>
</evidence>
<dbReference type="PANTHER" id="PTHR22931">
    <property type="entry name" value="PHOSPHOENOLPYRUVATE DIKINASE-RELATED"/>
    <property type="match status" value="1"/>
</dbReference>
<protein>
    <submittedName>
        <fullName evidence="3">Pyruvate, phosphate dikinase</fullName>
    </submittedName>
</protein>
<evidence type="ECO:0000313" key="3">
    <source>
        <dbReference type="EMBL" id="PNG24570.1"/>
    </source>
</evidence>
<dbReference type="AlphaFoldDB" id="A0A2J7TCS7"/>
<dbReference type="InterPro" id="IPR010121">
    <property type="entry name" value="Pyruvate_phosphate_dikinase"/>
</dbReference>
<proteinExistence type="predicted"/>
<dbReference type="GO" id="GO:0016301">
    <property type="term" value="F:kinase activity"/>
    <property type="evidence" value="ECO:0007669"/>
    <property type="project" value="UniProtKB-KW"/>
</dbReference>
<evidence type="ECO:0000259" key="2">
    <source>
        <dbReference type="Pfam" id="PF01326"/>
    </source>
</evidence>
<dbReference type="Gene3D" id="3.30.470.20">
    <property type="entry name" value="ATP-grasp fold, B domain"/>
    <property type="match status" value="1"/>
</dbReference>
<dbReference type="NCBIfam" id="NF004531">
    <property type="entry name" value="PRK05878.1"/>
    <property type="match status" value="1"/>
</dbReference>
<dbReference type="Gene3D" id="3.30.1490.20">
    <property type="entry name" value="ATP-grasp fold, A domain"/>
    <property type="match status" value="1"/>
</dbReference>
<keyword evidence="3" id="KW-0670">Pyruvate</keyword>
<dbReference type="Proteomes" id="UP000236286">
    <property type="component" value="Unassembled WGS sequence"/>
</dbReference>
<dbReference type="GO" id="GO:0005524">
    <property type="term" value="F:ATP binding"/>
    <property type="evidence" value="ECO:0007669"/>
    <property type="project" value="InterPro"/>
</dbReference>
<dbReference type="GO" id="GO:0050242">
    <property type="term" value="F:pyruvate, phosphate dikinase activity"/>
    <property type="evidence" value="ECO:0007669"/>
    <property type="project" value="InterPro"/>
</dbReference>
<keyword evidence="3" id="KW-0418">Kinase</keyword>
<dbReference type="Gene3D" id="1.10.189.10">
    <property type="entry name" value="Pyruvate Phosphate Dikinase, domain 2"/>
    <property type="match status" value="1"/>
</dbReference>
<feature type="domain" description="PEP-utilising enzyme mobile" evidence="1">
    <location>
        <begin position="425"/>
        <end position="506"/>
    </location>
</feature>
<dbReference type="SUPFAM" id="SSF56059">
    <property type="entry name" value="Glutathione synthetase ATP-binding domain-like"/>
    <property type="match status" value="1"/>
</dbReference>
<dbReference type="PANTHER" id="PTHR22931:SF9">
    <property type="entry name" value="PYRUVATE, PHOSPHATE DIKINASE 1, CHLOROPLASTIC"/>
    <property type="match status" value="1"/>
</dbReference>
<name>A0A2J7TCS7_METSI</name>
<organism evidence="3 4">
    <name type="scientific">Methylocella silvestris</name>
    <dbReference type="NCBI Taxonomy" id="199596"/>
    <lineage>
        <taxon>Bacteria</taxon>
        <taxon>Pseudomonadati</taxon>
        <taxon>Pseudomonadota</taxon>
        <taxon>Alphaproteobacteria</taxon>
        <taxon>Hyphomicrobiales</taxon>
        <taxon>Beijerinckiaceae</taxon>
        <taxon>Methylocella</taxon>
    </lineage>
</organism>
<keyword evidence="3" id="KW-0808">Transferase</keyword>
<dbReference type="SUPFAM" id="SSF52009">
    <property type="entry name" value="Phosphohistidine domain"/>
    <property type="match status" value="1"/>
</dbReference>
<sequence length="831" mass="87390">MSEVLETTAACFVWDIRELDPSDGRRFGGKATGLARMVAAGIPAPPAFAIGTDAFHAFHANGRRLPGALRRQVDEAMAALGAQAGRRFGVAGDGELPLLVSVRSGAQVSMPGMMDTVLNLGLDAKLAAKMIAGAGAREFVIDSWLRFWKMYAEIVLGLDGEVLAEEIAPQRAAAIAGRIDLEALEAAIVAYVAAQGEDASTDPRAQLDQTISAVFASWDSPRAKAYRLHHGIAEELGTAVTVQAMVFGNADDNSGSGVAFSRNPNDGDPALYGEYLAGRQGEDIVSGAKTPIDLSRCEGAYADLRAKLDEHARTLERLYGDAVDIEFTVESGRLYLLQVRPAKRTAEAAVRIAADLVEEGLVDPAAGLKRVSAEQVKRLLRPVFDPAKLAGARSIAKGIGSSPGQASGVAIFDSDRAAERVAAGEAVILVRPTTSPLDIRGMIAAGGILTARGGALSHAAVVSRALDKPCIVGCETIEINPNEKVFVAGGKRYCEGDWIAIDGASGLVYEGAIDLIAPVQGARRLSRLLEKADALSRATIFTVTHNGGEAAQIEGAGAARAMIGMTDFALATGSIAALIDCVSRIGRANAATTESGLAEIARTLATRILECAEAQINHIRLPRLASERARSLIPDWSDLDPRLFLPLGSPAFYRPLLHGLSQASLDRDAPVTVFLGGVTDVGEWRRFHDEAEAFPNLAAGVTVQNVACLDAAPAMLAEGATLWLDMDEILLSAHGLTPEHYLVATALDDYVQQGLMSAHPRGSLKPFLASLLNKLANASGAAERVGVDCGAGCDLGLLRALYGEGFRTFGVSPGNREVVCLVLGQEAVFNL</sequence>
<dbReference type="Pfam" id="PF00391">
    <property type="entry name" value="PEP-utilizers"/>
    <property type="match status" value="1"/>
</dbReference>
<comment type="caution">
    <text evidence="3">The sequence shown here is derived from an EMBL/GenBank/DDBJ whole genome shotgun (WGS) entry which is preliminary data.</text>
</comment>
<dbReference type="Pfam" id="PF01326">
    <property type="entry name" value="PPDK_N"/>
    <property type="match status" value="2"/>
</dbReference>
<evidence type="ECO:0000313" key="4">
    <source>
        <dbReference type="Proteomes" id="UP000236286"/>
    </source>
</evidence>
<gene>
    <name evidence="3" type="ORF">CR492_18130</name>
</gene>